<name>A0AAV6VJT1_9ARAC</name>
<gene>
    <name evidence="2" type="ORF">JTE90_009037</name>
</gene>
<accession>A0AAV6VJT1</accession>
<evidence type="ECO:0000313" key="3">
    <source>
        <dbReference type="Proteomes" id="UP000827092"/>
    </source>
</evidence>
<evidence type="ECO:0000313" key="2">
    <source>
        <dbReference type="EMBL" id="KAG8196401.1"/>
    </source>
</evidence>
<feature type="region of interest" description="Disordered" evidence="1">
    <location>
        <begin position="39"/>
        <end position="69"/>
    </location>
</feature>
<feature type="compositionally biased region" description="Basic residues" evidence="1">
    <location>
        <begin position="40"/>
        <end position="54"/>
    </location>
</feature>
<comment type="caution">
    <text evidence="2">The sequence shown here is derived from an EMBL/GenBank/DDBJ whole genome shotgun (WGS) entry which is preliminary data.</text>
</comment>
<feature type="compositionally biased region" description="Basic and acidic residues" evidence="1">
    <location>
        <begin position="55"/>
        <end position="64"/>
    </location>
</feature>
<reference evidence="2 3" key="1">
    <citation type="journal article" date="2022" name="Nat. Ecol. Evol.">
        <title>A masculinizing supergene underlies an exaggerated male reproductive morph in a spider.</title>
        <authorList>
            <person name="Hendrickx F."/>
            <person name="De Corte Z."/>
            <person name="Sonet G."/>
            <person name="Van Belleghem S.M."/>
            <person name="Kostlbacher S."/>
            <person name="Vangestel C."/>
        </authorList>
    </citation>
    <scope>NUCLEOTIDE SEQUENCE [LARGE SCALE GENOMIC DNA]</scope>
    <source>
        <strain evidence="2">W744_W776</strain>
    </source>
</reference>
<keyword evidence="3" id="KW-1185">Reference proteome</keyword>
<organism evidence="2 3">
    <name type="scientific">Oedothorax gibbosus</name>
    <dbReference type="NCBI Taxonomy" id="931172"/>
    <lineage>
        <taxon>Eukaryota</taxon>
        <taxon>Metazoa</taxon>
        <taxon>Ecdysozoa</taxon>
        <taxon>Arthropoda</taxon>
        <taxon>Chelicerata</taxon>
        <taxon>Arachnida</taxon>
        <taxon>Araneae</taxon>
        <taxon>Araneomorphae</taxon>
        <taxon>Entelegynae</taxon>
        <taxon>Araneoidea</taxon>
        <taxon>Linyphiidae</taxon>
        <taxon>Erigoninae</taxon>
        <taxon>Oedothorax</taxon>
    </lineage>
</organism>
<sequence>MSLLGKKIINLTFELVAKPPGSNRHKATPSRIFMSLNPLKKSKKQNRTKKRGCREKKSDTHLGMEPHSAQKCRLLNTKEESGNSRGSFRGRWQQPPAIQVKVFENNCTLWFVLKGLQPSNIISPLASKKNPVFFKRLVFHPLSISQMRYIN</sequence>
<protein>
    <submittedName>
        <fullName evidence="2">Uncharacterized protein</fullName>
    </submittedName>
</protein>
<dbReference type="EMBL" id="JAFNEN010000070">
    <property type="protein sequence ID" value="KAG8196401.1"/>
    <property type="molecule type" value="Genomic_DNA"/>
</dbReference>
<evidence type="ECO:0000256" key="1">
    <source>
        <dbReference type="SAM" id="MobiDB-lite"/>
    </source>
</evidence>
<dbReference type="AlphaFoldDB" id="A0AAV6VJT1"/>
<dbReference type="Proteomes" id="UP000827092">
    <property type="component" value="Unassembled WGS sequence"/>
</dbReference>
<proteinExistence type="predicted"/>